<gene>
    <name evidence="2" type="ORF">RRF57_011544</name>
</gene>
<evidence type="ECO:0000313" key="3">
    <source>
        <dbReference type="Proteomes" id="UP001305414"/>
    </source>
</evidence>
<dbReference type="EMBL" id="JAWHQM010000058">
    <property type="protein sequence ID" value="KAK5635833.1"/>
    <property type="molecule type" value="Genomic_DNA"/>
</dbReference>
<feature type="compositionally biased region" description="Polar residues" evidence="1">
    <location>
        <begin position="62"/>
        <end position="108"/>
    </location>
</feature>
<comment type="caution">
    <text evidence="2">The sequence shown here is derived from an EMBL/GenBank/DDBJ whole genome shotgun (WGS) entry which is preliminary data.</text>
</comment>
<sequence length="181" mass="18934">MAGTLTNWPLSKRTYGKSRKKSPSIQGVQKNRSIGISGPPGKGAGTLAACSTSVLKPRRQAIASSSLSSHPVRCSTRSNCHSNSSTNGCAGKNTDSPTAPTNNLSPDSGSVALPPCASKCSATDPPPADAPWITTWSGSPPNCAICRLTQRIMSRWSSKPAFKSPSARTCSLARKPQRPTR</sequence>
<feature type="compositionally biased region" description="Polar residues" evidence="1">
    <location>
        <begin position="23"/>
        <end position="34"/>
    </location>
</feature>
<feature type="region of interest" description="Disordered" evidence="1">
    <location>
        <begin position="1"/>
        <end position="47"/>
    </location>
</feature>
<protein>
    <submittedName>
        <fullName evidence="2">Uncharacterized protein</fullName>
    </submittedName>
</protein>
<feature type="region of interest" description="Disordered" evidence="1">
    <location>
        <begin position="61"/>
        <end position="135"/>
    </location>
</feature>
<organism evidence="2 3">
    <name type="scientific">Xylaria bambusicola</name>
    <dbReference type="NCBI Taxonomy" id="326684"/>
    <lineage>
        <taxon>Eukaryota</taxon>
        <taxon>Fungi</taxon>
        <taxon>Dikarya</taxon>
        <taxon>Ascomycota</taxon>
        <taxon>Pezizomycotina</taxon>
        <taxon>Sordariomycetes</taxon>
        <taxon>Xylariomycetidae</taxon>
        <taxon>Xylariales</taxon>
        <taxon>Xylariaceae</taxon>
        <taxon>Xylaria</taxon>
    </lineage>
</organism>
<proteinExistence type="predicted"/>
<accession>A0AAN7UV41</accession>
<reference evidence="2 3" key="1">
    <citation type="submission" date="2023-10" db="EMBL/GenBank/DDBJ databases">
        <title>Draft genome sequence of Xylaria bambusicola isolate GMP-LS, the root and basal stem rot pathogen of sugarcane in Indonesia.</title>
        <authorList>
            <person name="Selvaraj P."/>
            <person name="Muralishankar V."/>
            <person name="Muruganantham S."/>
            <person name="Sp S."/>
            <person name="Haryani S."/>
            <person name="Lau K.J.X."/>
            <person name="Naqvi N.I."/>
        </authorList>
    </citation>
    <scope>NUCLEOTIDE SEQUENCE [LARGE SCALE GENOMIC DNA]</scope>
    <source>
        <strain evidence="2">GMP-LS</strain>
    </source>
</reference>
<name>A0AAN7UV41_9PEZI</name>
<evidence type="ECO:0000313" key="2">
    <source>
        <dbReference type="EMBL" id="KAK5635833.1"/>
    </source>
</evidence>
<evidence type="ECO:0000256" key="1">
    <source>
        <dbReference type="SAM" id="MobiDB-lite"/>
    </source>
</evidence>
<dbReference type="Proteomes" id="UP001305414">
    <property type="component" value="Unassembled WGS sequence"/>
</dbReference>
<keyword evidence="3" id="KW-1185">Reference proteome</keyword>
<feature type="region of interest" description="Disordered" evidence="1">
    <location>
        <begin position="157"/>
        <end position="181"/>
    </location>
</feature>
<dbReference type="AlphaFoldDB" id="A0AAN7UV41"/>